<protein>
    <recommendedName>
        <fullName evidence="6">Ribonuclease VapC</fullName>
        <shortName evidence="6">RNase VapC</shortName>
        <ecNumber evidence="6">3.1.-.-</ecNumber>
    </recommendedName>
    <alternativeName>
        <fullName evidence="6">Toxin VapC</fullName>
    </alternativeName>
</protein>
<dbReference type="InterPro" id="IPR002716">
    <property type="entry name" value="PIN_dom"/>
</dbReference>
<gene>
    <name evidence="6" type="primary">vapC</name>
    <name evidence="8" type="ORF">L2X98_27810</name>
</gene>
<comment type="cofactor">
    <cofactor evidence="6">
        <name>Mg(2+)</name>
        <dbReference type="ChEBI" id="CHEBI:18420"/>
    </cofactor>
</comment>
<evidence type="ECO:0000313" key="9">
    <source>
        <dbReference type="Proteomes" id="UP001054811"/>
    </source>
</evidence>
<keyword evidence="6" id="KW-0800">Toxin</keyword>
<keyword evidence="4 6" id="KW-0378">Hydrolase</keyword>
<accession>A0ABY5NH34</accession>
<evidence type="ECO:0000256" key="1">
    <source>
        <dbReference type="ARBA" id="ARBA00022649"/>
    </source>
</evidence>
<sequence>MIYLDTSAAVKALVDESGSVQMRALLSGDAPLISSRLFAVELQAVVDRRGIDADAAARVVDRIALASLDDAVADRAIILRSGLRTLDALHLATALELGDIVTGFLSYDAELNAAAQAHGLTLVES</sequence>
<comment type="function">
    <text evidence="6">Toxic component of a toxin-antitoxin (TA) system. An RNase.</text>
</comment>
<dbReference type="CDD" id="cd09874">
    <property type="entry name" value="PIN_MT3492-like"/>
    <property type="match status" value="1"/>
</dbReference>
<feature type="domain" description="PIN" evidence="7">
    <location>
        <begin position="2"/>
        <end position="114"/>
    </location>
</feature>
<feature type="binding site" evidence="6">
    <location>
        <position position="87"/>
    </location>
    <ligand>
        <name>Mg(2+)</name>
        <dbReference type="ChEBI" id="CHEBI:18420"/>
    </ligand>
</feature>
<name>A0ABY5NH34_9MICO</name>
<dbReference type="EC" id="3.1.-.-" evidence="6"/>
<evidence type="ECO:0000256" key="3">
    <source>
        <dbReference type="ARBA" id="ARBA00022723"/>
    </source>
</evidence>
<evidence type="ECO:0000256" key="4">
    <source>
        <dbReference type="ARBA" id="ARBA00022801"/>
    </source>
</evidence>
<keyword evidence="2 6" id="KW-0540">Nuclease</keyword>
<dbReference type="HAMAP" id="MF_00265">
    <property type="entry name" value="VapC_Nob1"/>
    <property type="match status" value="1"/>
</dbReference>
<comment type="similarity">
    <text evidence="6">Belongs to the PINc/VapC protein family.</text>
</comment>
<evidence type="ECO:0000256" key="5">
    <source>
        <dbReference type="ARBA" id="ARBA00022842"/>
    </source>
</evidence>
<dbReference type="InterPro" id="IPR022907">
    <property type="entry name" value="VapC_family"/>
</dbReference>
<evidence type="ECO:0000256" key="6">
    <source>
        <dbReference type="HAMAP-Rule" id="MF_00265"/>
    </source>
</evidence>
<keyword evidence="3 6" id="KW-0479">Metal-binding</keyword>
<dbReference type="Gene3D" id="3.40.50.1010">
    <property type="entry name" value="5'-nuclease"/>
    <property type="match status" value="1"/>
</dbReference>
<proteinExistence type="inferred from homology"/>
<evidence type="ECO:0000256" key="2">
    <source>
        <dbReference type="ARBA" id="ARBA00022722"/>
    </source>
</evidence>
<keyword evidence="9" id="KW-1185">Reference proteome</keyword>
<dbReference type="RefSeq" id="WP_259610937.1">
    <property type="nucleotide sequence ID" value="NZ_CP091139.2"/>
</dbReference>
<dbReference type="InterPro" id="IPR029060">
    <property type="entry name" value="PIN-like_dom_sf"/>
</dbReference>
<reference evidence="8" key="1">
    <citation type="submission" date="2022-01" db="EMBL/GenBank/DDBJ databases">
        <title>Microbacterium eymi and Microbacterium rhizovicinus sp. nov., isolated from the rhizospheric soil of Elymus tsukushiensis, a plant native to the Dokdo Islands, Republic of Korea.</title>
        <authorList>
            <person name="Hwang Y.J."/>
        </authorList>
    </citation>
    <scope>NUCLEOTIDE SEQUENCE</scope>
    <source>
        <strain evidence="8">KUDC0405</strain>
    </source>
</reference>
<evidence type="ECO:0000313" key="8">
    <source>
        <dbReference type="EMBL" id="UUT34416.1"/>
    </source>
</evidence>
<dbReference type="Proteomes" id="UP001054811">
    <property type="component" value="Chromosome"/>
</dbReference>
<dbReference type="EMBL" id="CP091139">
    <property type="protein sequence ID" value="UUT34416.1"/>
    <property type="molecule type" value="Genomic_DNA"/>
</dbReference>
<feature type="binding site" evidence="6">
    <location>
        <position position="5"/>
    </location>
    <ligand>
        <name>Mg(2+)</name>
        <dbReference type="ChEBI" id="CHEBI:18420"/>
    </ligand>
</feature>
<keyword evidence="5 6" id="KW-0460">Magnesium</keyword>
<dbReference type="Pfam" id="PF01850">
    <property type="entry name" value="PIN"/>
    <property type="match status" value="1"/>
</dbReference>
<keyword evidence="1 6" id="KW-1277">Toxin-antitoxin system</keyword>
<evidence type="ECO:0000259" key="7">
    <source>
        <dbReference type="Pfam" id="PF01850"/>
    </source>
</evidence>
<organism evidence="8 9">
    <name type="scientific">Microbacterium elymi</name>
    <dbReference type="NCBI Taxonomy" id="2909587"/>
    <lineage>
        <taxon>Bacteria</taxon>
        <taxon>Bacillati</taxon>
        <taxon>Actinomycetota</taxon>
        <taxon>Actinomycetes</taxon>
        <taxon>Micrococcales</taxon>
        <taxon>Microbacteriaceae</taxon>
        <taxon>Microbacterium</taxon>
    </lineage>
</organism>
<dbReference type="SUPFAM" id="SSF88723">
    <property type="entry name" value="PIN domain-like"/>
    <property type="match status" value="1"/>
</dbReference>